<dbReference type="InterPro" id="IPR020904">
    <property type="entry name" value="Sc_DH/Rdtase_CS"/>
</dbReference>
<dbReference type="GO" id="GO:0016491">
    <property type="term" value="F:oxidoreductase activity"/>
    <property type="evidence" value="ECO:0007669"/>
    <property type="project" value="UniProtKB-KW"/>
</dbReference>
<dbReference type="Gene3D" id="3.40.50.720">
    <property type="entry name" value="NAD(P)-binding Rossmann-like Domain"/>
    <property type="match status" value="1"/>
</dbReference>
<evidence type="ECO:0000313" key="6">
    <source>
        <dbReference type="Proteomes" id="UP000053257"/>
    </source>
</evidence>
<sequence length="294" mass="32350">MSITAEAPRVWLVTGSSAGFGRSMVEFALEKGDLVVATLRSPAMLDDLRGEYSSERLLIIPLDVAKSEDIPRAFQEAKRAFGRVDVVFNNAGISLNGEVEGTPEDAARHLFDINFWGAANVNTEAVRFFRDENPTGSGGRVVVNSSYAGLSPITCAGYYSAAKFALEGLTQTLATEIDPSWNIKITLIEPGFFRTNANRKGARFPLHPAYTHPDSVAVQTRRFIELVTEPTRGKVVSGDPAKAAKKVYELSLLPEPPMRLVLGQDALQYARKQLRMVTDDFDAYESWSEDLLED</sequence>
<evidence type="ECO:0000313" key="5">
    <source>
        <dbReference type="EMBL" id="KIP02331.1"/>
    </source>
</evidence>
<comment type="similarity">
    <text evidence="1 4">Belongs to the short-chain dehydrogenases/reductases (SDR) family.</text>
</comment>
<dbReference type="PROSITE" id="PS00061">
    <property type="entry name" value="ADH_SHORT"/>
    <property type="match status" value="1"/>
</dbReference>
<reference evidence="5 6" key="1">
    <citation type="journal article" date="2014" name="PLoS Genet.">
        <title>Analysis of the Phlebiopsis gigantea genome, transcriptome and secretome provides insight into its pioneer colonization strategies of wood.</title>
        <authorList>
            <person name="Hori C."/>
            <person name="Ishida T."/>
            <person name="Igarashi K."/>
            <person name="Samejima M."/>
            <person name="Suzuki H."/>
            <person name="Master E."/>
            <person name="Ferreira P."/>
            <person name="Ruiz-Duenas F.J."/>
            <person name="Held B."/>
            <person name="Canessa P."/>
            <person name="Larrondo L.F."/>
            <person name="Schmoll M."/>
            <person name="Druzhinina I.S."/>
            <person name="Kubicek C.P."/>
            <person name="Gaskell J.A."/>
            <person name="Kersten P."/>
            <person name="St John F."/>
            <person name="Glasner J."/>
            <person name="Sabat G."/>
            <person name="Splinter BonDurant S."/>
            <person name="Syed K."/>
            <person name="Yadav J."/>
            <person name="Mgbeahuruike A.C."/>
            <person name="Kovalchuk A."/>
            <person name="Asiegbu F.O."/>
            <person name="Lackner G."/>
            <person name="Hoffmeister D."/>
            <person name="Rencoret J."/>
            <person name="Gutierrez A."/>
            <person name="Sun H."/>
            <person name="Lindquist E."/>
            <person name="Barry K."/>
            <person name="Riley R."/>
            <person name="Grigoriev I.V."/>
            <person name="Henrissat B."/>
            <person name="Kues U."/>
            <person name="Berka R.M."/>
            <person name="Martinez A.T."/>
            <person name="Covert S.F."/>
            <person name="Blanchette R.A."/>
            <person name="Cullen D."/>
        </authorList>
    </citation>
    <scope>NUCLEOTIDE SEQUENCE [LARGE SCALE GENOMIC DNA]</scope>
    <source>
        <strain evidence="5 6">11061_1 CR5-6</strain>
    </source>
</reference>
<evidence type="ECO:0000256" key="4">
    <source>
        <dbReference type="RuleBase" id="RU000363"/>
    </source>
</evidence>
<keyword evidence="3" id="KW-0560">Oxidoreductase</keyword>
<protein>
    <recommendedName>
        <fullName evidence="7">NAD(P)-binding protein</fullName>
    </recommendedName>
</protein>
<dbReference type="Pfam" id="PF00106">
    <property type="entry name" value="adh_short"/>
    <property type="match status" value="1"/>
</dbReference>
<proteinExistence type="inferred from homology"/>
<dbReference type="InterPro" id="IPR036291">
    <property type="entry name" value="NAD(P)-bd_dom_sf"/>
</dbReference>
<organism evidence="5 6">
    <name type="scientific">Phlebiopsis gigantea (strain 11061_1 CR5-6)</name>
    <name type="common">White-rot fungus</name>
    <name type="synonym">Peniophora gigantea</name>
    <dbReference type="NCBI Taxonomy" id="745531"/>
    <lineage>
        <taxon>Eukaryota</taxon>
        <taxon>Fungi</taxon>
        <taxon>Dikarya</taxon>
        <taxon>Basidiomycota</taxon>
        <taxon>Agaricomycotina</taxon>
        <taxon>Agaricomycetes</taxon>
        <taxon>Polyporales</taxon>
        <taxon>Phanerochaetaceae</taxon>
        <taxon>Phlebiopsis</taxon>
    </lineage>
</organism>
<dbReference type="SUPFAM" id="SSF51735">
    <property type="entry name" value="NAD(P)-binding Rossmann-fold domains"/>
    <property type="match status" value="1"/>
</dbReference>
<dbReference type="PRINTS" id="PR00081">
    <property type="entry name" value="GDHRDH"/>
</dbReference>
<dbReference type="AlphaFoldDB" id="A0A0C3RQY8"/>
<gene>
    <name evidence="5" type="ORF">PHLGIDRAFT_299208</name>
</gene>
<dbReference type="InterPro" id="IPR051911">
    <property type="entry name" value="SDR_oxidoreductase"/>
</dbReference>
<evidence type="ECO:0008006" key="7">
    <source>
        <dbReference type="Google" id="ProtNLM"/>
    </source>
</evidence>
<dbReference type="CDD" id="cd05374">
    <property type="entry name" value="17beta-HSD-like_SDR_c"/>
    <property type="match status" value="1"/>
</dbReference>
<keyword evidence="2" id="KW-0521">NADP</keyword>
<dbReference type="OrthoDB" id="1274115at2759"/>
<dbReference type="PANTHER" id="PTHR43976:SF16">
    <property type="entry name" value="SHORT-CHAIN DEHYDROGENASE_REDUCTASE FAMILY PROTEIN"/>
    <property type="match status" value="1"/>
</dbReference>
<dbReference type="Proteomes" id="UP000053257">
    <property type="component" value="Unassembled WGS sequence"/>
</dbReference>
<dbReference type="InterPro" id="IPR002347">
    <property type="entry name" value="SDR_fam"/>
</dbReference>
<accession>A0A0C3RQY8</accession>
<keyword evidence="6" id="KW-1185">Reference proteome</keyword>
<name>A0A0C3RQY8_PHLG1</name>
<dbReference type="PANTHER" id="PTHR43976">
    <property type="entry name" value="SHORT CHAIN DEHYDROGENASE"/>
    <property type="match status" value="1"/>
</dbReference>
<evidence type="ECO:0000256" key="3">
    <source>
        <dbReference type="ARBA" id="ARBA00023002"/>
    </source>
</evidence>
<dbReference type="PRINTS" id="PR00080">
    <property type="entry name" value="SDRFAMILY"/>
</dbReference>
<evidence type="ECO:0000256" key="1">
    <source>
        <dbReference type="ARBA" id="ARBA00006484"/>
    </source>
</evidence>
<dbReference type="STRING" id="745531.A0A0C3RQY8"/>
<evidence type="ECO:0000256" key="2">
    <source>
        <dbReference type="ARBA" id="ARBA00022857"/>
    </source>
</evidence>
<dbReference type="EMBL" id="KN840683">
    <property type="protein sequence ID" value="KIP02331.1"/>
    <property type="molecule type" value="Genomic_DNA"/>
</dbReference>
<dbReference type="HOGENOM" id="CLU_010194_2_9_1"/>